<reference evidence="8" key="1">
    <citation type="journal article" date="2019" name="Nat. Commun.">
        <title>The genome of broomcorn millet.</title>
        <authorList>
            <person name="Zou C."/>
            <person name="Miki D."/>
            <person name="Li D."/>
            <person name="Tang Q."/>
            <person name="Xiao L."/>
            <person name="Rajput S."/>
            <person name="Deng P."/>
            <person name="Jia W."/>
            <person name="Huang R."/>
            <person name="Zhang M."/>
            <person name="Sun Y."/>
            <person name="Hu J."/>
            <person name="Fu X."/>
            <person name="Schnable P.S."/>
            <person name="Li F."/>
            <person name="Zhang H."/>
            <person name="Feng B."/>
            <person name="Zhu X."/>
            <person name="Liu R."/>
            <person name="Schnable J.C."/>
            <person name="Zhu J.-K."/>
            <person name="Zhang H."/>
        </authorList>
    </citation>
    <scope>NUCLEOTIDE SEQUENCE [LARGE SCALE GENOMIC DNA]</scope>
</reference>
<dbReference type="InterPro" id="IPR005517">
    <property type="entry name" value="Transl_elong_EFG/EF2_IV"/>
</dbReference>
<evidence type="ECO:0000256" key="2">
    <source>
        <dbReference type="ARBA" id="ARBA00022741"/>
    </source>
</evidence>
<comment type="caution">
    <text evidence="7">The sequence shown here is derived from an EMBL/GenBank/DDBJ whole genome shotgun (WGS) entry which is preliminary data.</text>
</comment>
<evidence type="ECO:0000256" key="1">
    <source>
        <dbReference type="ARBA" id="ARBA00022490"/>
    </source>
</evidence>
<gene>
    <name evidence="7" type="ORF">C2845_PM12G16110</name>
</gene>
<protein>
    <recommendedName>
        <fullName evidence="6">Translation elongation factor EFG/EF2 domain-containing protein</fullName>
    </recommendedName>
</protein>
<dbReference type="Pfam" id="PF03764">
    <property type="entry name" value="EFG_IV"/>
    <property type="match status" value="1"/>
</dbReference>
<dbReference type="InterPro" id="IPR020568">
    <property type="entry name" value="Ribosomal_Su5_D2-typ_SF"/>
</dbReference>
<evidence type="ECO:0000256" key="5">
    <source>
        <dbReference type="ARBA" id="ARBA00023134"/>
    </source>
</evidence>
<keyword evidence="4" id="KW-0648">Protein biosynthesis</keyword>
<evidence type="ECO:0000256" key="4">
    <source>
        <dbReference type="ARBA" id="ARBA00022917"/>
    </source>
</evidence>
<dbReference type="GO" id="GO:0043022">
    <property type="term" value="F:ribosome binding"/>
    <property type="evidence" value="ECO:0007669"/>
    <property type="project" value="TreeGrafter"/>
</dbReference>
<keyword evidence="2" id="KW-0547">Nucleotide-binding</keyword>
<dbReference type="GO" id="GO:1990904">
    <property type="term" value="C:ribonucleoprotein complex"/>
    <property type="evidence" value="ECO:0007669"/>
    <property type="project" value="TreeGrafter"/>
</dbReference>
<evidence type="ECO:0000313" key="7">
    <source>
        <dbReference type="EMBL" id="RLM79970.1"/>
    </source>
</evidence>
<evidence type="ECO:0000259" key="6">
    <source>
        <dbReference type="Pfam" id="PF03764"/>
    </source>
</evidence>
<dbReference type="OrthoDB" id="203at2759"/>
<accession>A0A3L6QHQ4</accession>
<organism evidence="7 8">
    <name type="scientific">Panicum miliaceum</name>
    <name type="common">Proso millet</name>
    <name type="synonym">Broomcorn millet</name>
    <dbReference type="NCBI Taxonomy" id="4540"/>
    <lineage>
        <taxon>Eukaryota</taxon>
        <taxon>Viridiplantae</taxon>
        <taxon>Streptophyta</taxon>
        <taxon>Embryophyta</taxon>
        <taxon>Tracheophyta</taxon>
        <taxon>Spermatophyta</taxon>
        <taxon>Magnoliopsida</taxon>
        <taxon>Liliopsida</taxon>
        <taxon>Poales</taxon>
        <taxon>Poaceae</taxon>
        <taxon>PACMAD clade</taxon>
        <taxon>Panicoideae</taxon>
        <taxon>Panicodae</taxon>
        <taxon>Paniceae</taxon>
        <taxon>Panicinae</taxon>
        <taxon>Panicum</taxon>
        <taxon>Panicum sect. Panicum</taxon>
    </lineage>
</organism>
<sequence>MDRCFLEHQLEGEEAYQTFSRVIENANGIMVTYEDTPWKKIWCFGPDLWPEYGQGLRYLNEIKDSVMAGFAWASKEGALAEENMPDICFEVCDVDHRVGGQVMPTARRLMLLHNKLHGSAVAPPVARAKSSSTRRLPIMEPPPLNVSHERGLVYGGNHCRSTPAKGPCSWRWLYERF</sequence>
<dbReference type="SUPFAM" id="SSF54211">
    <property type="entry name" value="Ribosomal protein S5 domain 2-like"/>
    <property type="match status" value="1"/>
</dbReference>
<dbReference type="EMBL" id="PQIB02000012">
    <property type="protein sequence ID" value="RLM79970.1"/>
    <property type="molecule type" value="Genomic_DNA"/>
</dbReference>
<dbReference type="PANTHER" id="PTHR42908">
    <property type="entry name" value="TRANSLATION ELONGATION FACTOR-RELATED"/>
    <property type="match status" value="1"/>
</dbReference>
<dbReference type="Gene3D" id="3.30.230.10">
    <property type="match status" value="1"/>
</dbReference>
<dbReference type="GO" id="GO:0005829">
    <property type="term" value="C:cytosol"/>
    <property type="evidence" value="ECO:0007669"/>
    <property type="project" value="TreeGrafter"/>
</dbReference>
<keyword evidence="5" id="KW-0342">GTP-binding</keyword>
<name>A0A3L6QHQ4_PANMI</name>
<keyword evidence="8" id="KW-1185">Reference proteome</keyword>
<feature type="domain" description="Translation elongation factor EFG/EF2" evidence="6">
    <location>
        <begin position="54"/>
        <end position="107"/>
    </location>
</feature>
<keyword evidence="1" id="KW-0963">Cytoplasm</keyword>
<dbReference type="InterPro" id="IPR014721">
    <property type="entry name" value="Ribsml_uS5_D2-typ_fold_subgr"/>
</dbReference>
<dbReference type="GO" id="GO:0003746">
    <property type="term" value="F:translation elongation factor activity"/>
    <property type="evidence" value="ECO:0007669"/>
    <property type="project" value="UniProtKB-KW"/>
</dbReference>
<proteinExistence type="predicted"/>
<dbReference type="PANTHER" id="PTHR42908:SF10">
    <property type="entry name" value="EUKARYOTIC TRANSLATION ELONGATION FACTOR 2"/>
    <property type="match status" value="1"/>
</dbReference>
<evidence type="ECO:0000313" key="8">
    <source>
        <dbReference type="Proteomes" id="UP000275267"/>
    </source>
</evidence>
<dbReference type="GO" id="GO:0005525">
    <property type="term" value="F:GTP binding"/>
    <property type="evidence" value="ECO:0007669"/>
    <property type="project" value="UniProtKB-KW"/>
</dbReference>
<evidence type="ECO:0000256" key="3">
    <source>
        <dbReference type="ARBA" id="ARBA00022768"/>
    </source>
</evidence>
<keyword evidence="3" id="KW-0251">Elongation factor</keyword>
<dbReference type="Proteomes" id="UP000275267">
    <property type="component" value="Unassembled WGS sequence"/>
</dbReference>
<dbReference type="AlphaFoldDB" id="A0A3L6QHQ4"/>
<dbReference type="GO" id="GO:0003924">
    <property type="term" value="F:GTPase activity"/>
    <property type="evidence" value="ECO:0007669"/>
    <property type="project" value="TreeGrafter"/>
</dbReference>
<dbReference type="STRING" id="4540.A0A3L6QHQ4"/>